<dbReference type="EMBL" id="KI660164">
    <property type="protein sequence ID" value="ETN77555.1"/>
    <property type="molecule type" value="Genomic_DNA"/>
</dbReference>
<proteinExistence type="predicted"/>
<name>W2T6B9_NECAM</name>
<keyword evidence="3" id="KW-1185">Reference proteome</keyword>
<reference evidence="3" key="1">
    <citation type="journal article" date="2014" name="Nat. Genet.">
        <title>Genome of the human hookworm Necator americanus.</title>
        <authorList>
            <person name="Tang Y.T."/>
            <person name="Gao X."/>
            <person name="Rosa B.A."/>
            <person name="Abubucker S."/>
            <person name="Hallsworth-Pepin K."/>
            <person name="Martin J."/>
            <person name="Tyagi R."/>
            <person name="Heizer E."/>
            <person name="Zhang X."/>
            <person name="Bhonagiri-Palsikar V."/>
            <person name="Minx P."/>
            <person name="Warren W.C."/>
            <person name="Wang Q."/>
            <person name="Zhan B."/>
            <person name="Hotez P.J."/>
            <person name="Sternberg P.W."/>
            <person name="Dougall A."/>
            <person name="Gaze S.T."/>
            <person name="Mulvenna J."/>
            <person name="Sotillo J."/>
            <person name="Ranganathan S."/>
            <person name="Rabelo E.M."/>
            <person name="Wilson R.K."/>
            <person name="Felgner P.L."/>
            <person name="Bethony J."/>
            <person name="Hawdon J.M."/>
            <person name="Gasser R.B."/>
            <person name="Loukas A."/>
            <person name="Mitreva M."/>
        </authorList>
    </citation>
    <scope>NUCLEOTIDE SEQUENCE [LARGE SCALE GENOMIC DNA]</scope>
</reference>
<evidence type="ECO:0000256" key="1">
    <source>
        <dbReference type="SAM" id="MobiDB-lite"/>
    </source>
</evidence>
<gene>
    <name evidence="2" type="ORF">NECAME_10964</name>
</gene>
<accession>W2T6B9</accession>
<dbReference type="OrthoDB" id="5803645at2759"/>
<dbReference type="KEGG" id="nai:NECAME_10964"/>
<evidence type="ECO:0000313" key="2">
    <source>
        <dbReference type="EMBL" id="ETN77555.1"/>
    </source>
</evidence>
<dbReference type="AlphaFoldDB" id="W2T6B9"/>
<dbReference type="Proteomes" id="UP000053676">
    <property type="component" value="Unassembled WGS sequence"/>
</dbReference>
<evidence type="ECO:0000313" key="3">
    <source>
        <dbReference type="Proteomes" id="UP000053676"/>
    </source>
</evidence>
<dbReference type="STRING" id="51031.W2T6B9"/>
<organism evidence="2 3">
    <name type="scientific">Necator americanus</name>
    <name type="common">Human hookworm</name>
    <dbReference type="NCBI Taxonomy" id="51031"/>
    <lineage>
        <taxon>Eukaryota</taxon>
        <taxon>Metazoa</taxon>
        <taxon>Ecdysozoa</taxon>
        <taxon>Nematoda</taxon>
        <taxon>Chromadorea</taxon>
        <taxon>Rhabditida</taxon>
        <taxon>Rhabditina</taxon>
        <taxon>Rhabditomorpha</taxon>
        <taxon>Strongyloidea</taxon>
        <taxon>Ancylostomatidae</taxon>
        <taxon>Bunostominae</taxon>
        <taxon>Necator</taxon>
    </lineage>
</organism>
<feature type="region of interest" description="Disordered" evidence="1">
    <location>
        <begin position="14"/>
        <end position="54"/>
    </location>
</feature>
<sequence>MPYSDFYESISSQIPPQARGTVSGRTTPLNDYEGDILEENPQYKNKAPPPPVVHRRTSIDWENFEEAKGLCEQDIFPCLDFFVYPEADTSFSML</sequence>
<protein>
    <submittedName>
        <fullName evidence="2">Uncharacterized protein</fullName>
    </submittedName>
</protein>